<keyword evidence="4" id="KW-0067">ATP-binding</keyword>
<dbReference type="GO" id="GO:0016787">
    <property type="term" value="F:hydrolase activity"/>
    <property type="evidence" value="ECO:0007669"/>
    <property type="project" value="UniProtKB-KW"/>
</dbReference>
<evidence type="ECO:0000256" key="3">
    <source>
        <dbReference type="ARBA" id="ARBA00022806"/>
    </source>
</evidence>
<comment type="caution">
    <text evidence="7">The sequence shown here is derived from an EMBL/GenBank/DDBJ whole genome shotgun (WGS) entry which is preliminary data.</text>
</comment>
<name>A0A7X1HWH8_9ACTN</name>
<dbReference type="InterPro" id="IPR001650">
    <property type="entry name" value="Helicase_C-like"/>
</dbReference>
<gene>
    <name evidence="7" type="ORF">H1R13_05535</name>
</gene>
<keyword evidence="1" id="KW-0547">Nucleotide-binding</keyword>
<proteinExistence type="predicted"/>
<dbReference type="CDD" id="cd18011">
    <property type="entry name" value="DEXDc_RapA"/>
    <property type="match status" value="1"/>
</dbReference>
<keyword evidence="8" id="KW-1185">Reference proteome</keyword>
<evidence type="ECO:0000313" key="8">
    <source>
        <dbReference type="Proteomes" id="UP000517694"/>
    </source>
</evidence>
<dbReference type="Gene3D" id="3.40.50.300">
    <property type="entry name" value="P-loop containing nucleotide triphosphate hydrolases"/>
    <property type="match status" value="1"/>
</dbReference>
<dbReference type="AlphaFoldDB" id="A0A7X1HWH8"/>
<dbReference type="PANTHER" id="PTHR45766">
    <property type="entry name" value="DNA ANNEALING HELICASE AND ENDONUCLEASE ZRANB3 FAMILY MEMBER"/>
    <property type="match status" value="1"/>
</dbReference>
<sequence>MSVPPYRVGGALSVVDQGDYRVAGTAGGQDTTGVGTLSGPTAFEGEGSGVSSGVPVDDDMMRLRYSPWGDVDAARELVGDVPEILYDIQEAADRLGLPHMRRLPAAALPEGRTLPSGLYVFQSRRPSGVASAALVLSGGGTSVPPEHKRLRDVDDDHMLHRALMFYRDWRESARSGASAAPAAYAVGDVVRVAAREGVFTVTGVRAVRGAGHQYTLRGPDRRPIKVFENALEAVDDMSDEPEDWIRSTPVSAADTALRLTLAKLSTPLTDTVYSFQSSRTVFRPYQFRPVLKLMNSDRQRLLIADEVGLGKTIEAGLIWNELEQRTHLARTTERRAALHFRGLVVCPAALVHKWRDEMSQRFDRQLRVLDNEGMEELLSLLRRGEDEQPFAGVVSLERLRRAGQLTELAELHPRFDLVIVDEAHYVRNAASRSHAAVSQLADWADALIFLSATPLNLGNQDLYTLVHLLDPSAFPDPRVFESQLEPNGHLNDVAARLAQGAGGTPGGAKTLLPVLKRVNRSRFGQLVARRPEYKRLQRILDTSDPLSARQLSEARRCIADLNALADIVTRTRKADTPDAKAVRQPEDVRVQWTAQEREFYDRLHAWCLQRAARSGTAAGFAAQMWLRQAASCIPAMQQRLRERFQEKAADLEVEEELLLDDDTESDIAAEDVARAADDEAEQLARRLPELLRPLPDTKFDAFVAMLRDARAKGLRQAMVFSFFTRTLEYLAGRLGEEFRVRVMHGGVPQEERTCIMADFRAGRFDLLLVSEVGSEGLDFEFCNVLVNYDLPWNPMRVEQRIGRLDRFGQKHEKIFIFNMQVPGTIETDIFQRLYQRIGVFQSSIGELEPILRGSLRNLQRVVLDPSLSPQERRRQIERIEVARVDREKDIRTLEKAREVLTGLDDLLVEGFDEESPGRGRYLGPKELRGLVEAFLEETGYGKVRQVAGAEDLVDITGSAELRKTMYEASNAGAFPFPRGSDLMARVGGGQQVLRACFTSRTSTETGAPLLSVRHPLVRTAHWWFAEHEERLGRYGRVRVPGLPPGSRYLVQVTLARVDGARPRRELWTTTLDTATGREVLEVGSALLTALAAGDLEDVPQALPAGVSASLPGILDAVQDLAAEKEYRAQDSYKAENDAVAAGRRATVDDTFRHKIEQARRLADEVANSSIRRLHAGRIGHLETQREARLAQMDRDSRFSLSTETVALVLVEG</sequence>
<evidence type="ECO:0000256" key="2">
    <source>
        <dbReference type="ARBA" id="ARBA00022801"/>
    </source>
</evidence>
<dbReference type="EMBL" id="JACMHY010000002">
    <property type="protein sequence ID" value="MBC2864477.1"/>
    <property type="molecule type" value="Genomic_DNA"/>
</dbReference>
<dbReference type="SMART" id="SM00490">
    <property type="entry name" value="HELICc"/>
    <property type="match status" value="1"/>
</dbReference>
<dbReference type="CDD" id="cd18793">
    <property type="entry name" value="SF2_C_SNF"/>
    <property type="match status" value="1"/>
</dbReference>
<evidence type="ECO:0000259" key="5">
    <source>
        <dbReference type="PROSITE" id="PS51192"/>
    </source>
</evidence>
<dbReference type="InterPro" id="IPR000330">
    <property type="entry name" value="SNF2_N"/>
</dbReference>
<reference evidence="7 8" key="1">
    <citation type="submission" date="2020-08" db="EMBL/GenBank/DDBJ databases">
        <title>Whole-Genome Sequence of French Clinical Streptomyces mexicanus Strain Q0842.</title>
        <authorList>
            <person name="Boxberger M."/>
            <person name="La Scola B."/>
        </authorList>
    </citation>
    <scope>NUCLEOTIDE SEQUENCE [LARGE SCALE GENOMIC DNA]</scope>
    <source>
        <strain evidence="7 8">Marseille-Q0842</strain>
    </source>
</reference>
<dbReference type="InterPro" id="IPR049730">
    <property type="entry name" value="SNF2/RAD54-like_C"/>
</dbReference>
<dbReference type="Gene3D" id="3.40.50.10810">
    <property type="entry name" value="Tandem AAA-ATPase domain"/>
    <property type="match status" value="1"/>
</dbReference>
<dbReference type="GO" id="GO:0005524">
    <property type="term" value="F:ATP binding"/>
    <property type="evidence" value="ECO:0007669"/>
    <property type="project" value="UniProtKB-KW"/>
</dbReference>
<dbReference type="InterPro" id="IPR027417">
    <property type="entry name" value="P-loop_NTPase"/>
</dbReference>
<evidence type="ECO:0000256" key="1">
    <source>
        <dbReference type="ARBA" id="ARBA00022741"/>
    </source>
</evidence>
<feature type="domain" description="Helicase C-terminal" evidence="6">
    <location>
        <begin position="698"/>
        <end position="855"/>
    </location>
</feature>
<dbReference type="SUPFAM" id="SSF52540">
    <property type="entry name" value="P-loop containing nucleoside triphosphate hydrolases"/>
    <property type="match status" value="2"/>
</dbReference>
<accession>A0A7X1HWH8</accession>
<dbReference type="Proteomes" id="UP000517694">
    <property type="component" value="Unassembled WGS sequence"/>
</dbReference>
<evidence type="ECO:0000313" key="7">
    <source>
        <dbReference type="EMBL" id="MBC2864477.1"/>
    </source>
</evidence>
<feature type="domain" description="Helicase ATP-binding" evidence="5">
    <location>
        <begin position="292"/>
        <end position="472"/>
    </location>
</feature>
<dbReference type="GO" id="GO:0004386">
    <property type="term" value="F:helicase activity"/>
    <property type="evidence" value="ECO:0007669"/>
    <property type="project" value="UniProtKB-KW"/>
</dbReference>
<dbReference type="OrthoDB" id="9814088at2"/>
<dbReference type="RefSeq" id="WP_159672329.1">
    <property type="nucleotide sequence ID" value="NZ_JACMHY010000002.1"/>
</dbReference>
<keyword evidence="3 7" id="KW-0347">Helicase</keyword>
<dbReference type="PROSITE" id="PS51194">
    <property type="entry name" value="HELICASE_CTER"/>
    <property type="match status" value="1"/>
</dbReference>
<dbReference type="PANTHER" id="PTHR45766:SF6">
    <property type="entry name" value="SWI_SNF-RELATED MATRIX-ASSOCIATED ACTIN-DEPENDENT REGULATOR OF CHROMATIN SUBFAMILY A-LIKE PROTEIN 1"/>
    <property type="match status" value="1"/>
</dbReference>
<evidence type="ECO:0000259" key="6">
    <source>
        <dbReference type="PROSITE" id="PS51194"/>
    </source>
</evidence>
<organism evidence="7 8">
    <name type="scientific">Streptomyces mexicanus</name>
    <dbReference type="NCBI Taxonomy" id="178566"/>
    <lineage>
        <taxon>Bacteria</taxon>
        <taxon>Bacillati</taxon>
        <taxon>Actinomycetota</taxon>
        <taxon>Actinomycetes</taxon>
        <taxon>Kitasatosporales</taxon>
        <taxon>Streptomycetaceae</taxon>
        <taxon>Streptomyces</taxon>
    </lineage>
</organism>
<dbReference type="InterPro" id="IPR014001">
    <property type="entry name" value="Helicase_ATP-bd"/>
</dbReference>
<dbReference type="PROSITE" id="PS51192">
    <property type="entry name" value="HELICASE_ATP_BIND_1"/>
    <property type="match status" value="1"/>
</dbReference>
<dbReference type="InterPro" id="IPR038718">
    <property type="entry name" value="SNF2-like_sf"/>
</dbReference>
<dbReference type="Pfam" id="PF00271">
    <property type="entry name" value="Helicase_C"/>
    <property type="match status" value="1"/>
</dbReference>
<keyword evidence="2" id="KW-0378">Hydrolase</keyword>
<dbReference type="SMART" id="SM00487">
    <property type="entry name" value="DEXDc"/>
    <property type="match status" value="1"/>
</dbReference>
<dbReference type="Pfam" id="PF00176">
    <property type="entry name" value="SNF2-rel_dom"/>
    <property type="match status" value="1"/>
</dbReference>
<protein>
    <submittedName>
        <fullName evidence="7">DEAD/DEAH box helicase family protein</fullName>
    </submittedName>
</protein>
<dbReference type="InterPro" id="IPR057342">
    <property type="entry name" value="DEXDc_RapA"/>
</dbReference>
<evidence type="ECO:0000256" key="4">
    <source>
        <dbReference type="ARBA" id="ARBA00022840"/>
    </source>
</evidence>